<sequence length="405" mass="46694">MRDIGFEDSLKYIALVKKMVGNAWISKEFKKINSYKSPKNKSKLSFIDYTDKFHPLAFLIYQVDKQLKFCAEKKFFEVSEEITRLSYLGESLSTLQNKGIKGLDNKIKALTSSDKALFDKTVYEIQVAAIYAKNNASVEFIETESNKSRRTPDILIADEVEIECKKKDRSTSRDIKNIEFWKLIMRKTTGLMEHFASNFAVFIKIQKNPRSEDTDFILQKLRELIEEKRQGRFEFREEGIGITLYMISTKDQEIESNGIQFGTSEELDYVVPTMEIQKQTDGKVVIRNPRIFGFKSAIIPDRITSVINSIKDAKGQFSGNKPGLIYVNLNTVDRFMLEGDFKRLDSLIRKILINNSRISGIVITSEYFIKDNNGYVYSHKSKVVRNENAKYPIPLDFQIVGENVS</sequence>
<dbReference type="Proteomes" id="UP000033854">
    <property type="component" value="Unassembled WGS sequence"/>
</dbReference>
<accession>A0A0G0Z424</accession>
<reference evidence="1 2" key="1">
    <citation type="journal article" date="2015" name="Nature">
        <title>rRNA introns, odd ribosomes, and small enigmatic genomes across a large radiation of phyla.</title>
        <authorList>
            <person name="Brown C.T."/>
            <person name="Hug L.A."/>
            <person name="Thomas B.C."/>
            <person name="Sharon I."/>
            <person name="Castelle C.J."/>
            <person name="Singh A."/>
            <person name="Wilkins M.J."/>
            <person name="Williams K.H."/>
            <person name="Banfield J.F."/>
        </authorList>
    </citation>
    <scope>NUCLEOTIDE SEQUENCE [LARGE SCALE GENOMIC DNA]</scope>
</reference>
<dbReference type="AlphaFoldDB" id="A0A0G0Z424"/>
<organism evidence="1 2">
    <name type="scientific">Candidatus Collierbacteria bacterium GW2011_GWA2_42_17</name>
    <dbReference type="NCBI Taxonomy" id="1618378"/>
    <lineage>
        <taxon>Bacteria</taxon>
        <taxon>Candidatus Collieribacteriota</taxon>
    </lineage>
</organism>
<dbReference type="EMBL" id="LCDA01000001">
    <property type="protein sequence ID" value="KKS43492.1"/>
    <property type="molecule type" value="Genomic_DNA"/>
</dbReference>
<evidence type="ECO:0000313" key="2">
    <source>
        <dbReference type="Proteomes" id="UP000033854"/>
    </source>
</evidence>
<comment type="caution">
    <text evidence="1">The sequence shown here is derived from an EMBL/GenBank/DDBJ whole genome shotgun (WGS) entry which is preliminary data.</text>
</comment>
<evidence type="ECO:0000313" key="1">
    <source>
        <dbReference type="EMBL" id="KKS43492.1"/>
    </source>
</evidence>
<name>A0A0G0Z424_9BACT</name>
<proteinExistence type="predicted"/>
<gene>
    <name evidence="1" type="ORF">UV06_C0001G0226</name>
</gene>
<protein>
    <submittedName>
        <fullName evidence="1">Uncharacterized protein</fullName>
    </submittedName>
</protein>